<organism evidence="2 3">
    <name type="scientific">Gossypium stocksii</name>
    <dbReference type="NCBI Taxonomy" id="47602"/>
    <lineage>
        <taxon>Eukaryota</taxon>
        <taxon>Viridiplantae</taxon>
        <taxon>Streptophyta</taxon>
        <taxon>Embryophyta</taxon>
        <taxon>Tracheophyta</taxon>
        <taxon>Spermatophyta</taxon>
        <taxon>Magnoliopsida</taxon>
        <taxon>eudicotyledons</taxon>
        <taxon>Gunneridae</taxon>
        <taxon>Pentapetalae</taxon>
        <taxon>rosids</taxon>
        <taxon>malvids</taxon>
        <taxon>Malvales</taxon>
        <taxon>Malvaceae</taxon>
        <taxon>Malvoideae</taxon>
        <taxon>Gossypium</taxon>
    </lineage>
</organism>
<dbReference type="Proteomes" id="UP000828251">
    <property type="component" value="Unassembled WGS sequence"/>
</dbReference>
<feature type="compositionally biased region" description="Basic and acidic residues" evidence="1">
    <location>
        <begin position="95"/>
        <end position="105"/>
    </location>
</feature>
<sequence>MLCQCINVLVQANEDVIPNKGAITRLIVAKLSGEDLPRQQPSRSDSATSTTTFSTATTSISNSLFEQQVAITKGVGEAQLVETDPVPMGPTTAQKETKEKQEETKKMELISIVTDYEEKEANPTPAPPIDNISVVRLPSREPMTEQDHEINQIIDEINKSSIEQEDVPLQSLKRKMCYKHNAQKSTHHN</sequence>
<evidence type="ECO:0000256" key="1">
    <source>
        <dbReference type="SAM" id="MobiDB-lite"/>
    </source>
</evidence>
<keyword evidence="3" id="KW-1185">Reference proteome</keyword>
<comment type="caution">
    <text evidence="2">The sequence shown here is derived from an EMBL/GenBank/DDBJ whole genome shotgun (WGS) entry which is preliminary data.</text>
</comment>
<accession>A0A9D3UKQ2</accession>
<feature type="region of interest" description="Disordered" evidence="1">
    <location>
        <begin position="35"/>
        <end position="55"/>
    </location>
</feature>
<evidence type="ECO:0000313" key="2">
    <source>
        <dbReference type="EMBL" id="KAH1046755.1"/>
    </source>
</evidence>
<gene>
    <name evidence="2" type="ORF">J1N35_037539</name>
</gene>
<proteinExistence type="predicted"/>
<protein>
    <submittedName>
        <fullName evidence="2">Uncharacterized protein</fullName>
    </submittedName>
</protein>
<feature type="compositionally biased region" description="Low complexity" evidence="1">
    <location>
        <begin position="42"/>
        <end position="55"/>
    </location>
</feature>
<dbReference type="EMBL" id="JAIQCV010000011">
    <property type="protein sequence ID" value="KAH1046755.1"/>
    <property type="molecule type" value="Genomic_DNA"/>
</dbReference>
<reference evidence="2 3" key="1">
    <citation type="journal article" date="2021" name="Plant Biotechnol. J.">
        <title>Multi-omics assisted identification of the key and species-specific regulatory components of drought-tolerant mechanisms in Gossypium stocksii.</title>
        <authorList>
            <person name="Yu D."/>
            <person name="Ke L."/>
            <person name="Zhang D."/>
            <person name="Wu Y."/>
            <person name="Sun Y."/>
            <person name="Mei J."/>
            <person name="Sun J."/>
            <person name="Sun Y."/>
        </authorList>
    </citation>
    <scope>NUCLEOTIDE SEQUENCE [LARGE SCALE GENOMIC DNA]</scope>
    <source>
        <strain evidence="3">cv. E1</strain>
        <tissue evidence="2">Leaf</tissue>
    </source>
</reference>
<feature type="region of interest" description="Disordered" evidence="1">
    <location>
        <begin position="80"/>
        <end position="105"/>
    </location>
</feature>
<name>A0A9D3UKQ2_9ROSI</name>
<evidence type="ECO:0000313" key="3">
    <source>
        <dbReference type="Proteomes" id="UP000828251"/>
    </source>
</evidence>
<dbReference type="AlphaFoldDB" id="A0A9D3UKQ2"/>